<sequence length="73" mass="7897">LATERPDQILAVLVRDVETNEPIDDPTGWAAVGADLDPPSDTPRARRSLSDILTGRKPVPLFQEATLIPLHSA</sequence>
<reference evidence="2" key="2">
    <citation type="submission" date="2021-10" db="EMBL/GenBank/DDBJ databases">
        <title>Phylogenomics reveals ancestral predisposition of the termite-cultivated fungus Termitomyces towards a domesticated lifestyle.</title>
        <authorList>
            <person name="Auxier B."/>
            <person name="Grum-Grzhimaylo A."/>
            <person name="Cardenas M.E."/>
            <person name="Lodge J.D."/>
            <person name="Laessoe T."/>
            <person name="Pedersen O."/>
            <person name="Smith M.E."/>
            <person name="Kuyper T.W."/>
            <person name="Franco-Molano E.A."/>
            <person name="Baroni T.J."/>
            <person name="Aanen D.K."/>
        </authorList>
    </citation>
    <scope>NUCLEOTIDE SEQUENCE</scope>
    <source>
        <strain evidence="2">D49</strain>
    </source>
</reference>
<evidence type="ECO:0000256" key="1">
    <source>
        <dbReference type="SAM" id="MobiDB-lite"/>
    </source>
</evidence>
<evidence type="ECO:0000313" key="3">
    <source>
        <dbReference type="Proteomes" id="UP000717328"/>
    </source>
</evidence>
<dbReference type="Proteomes" id="UP000717328">
    <property type="component" value="Unassembled WGS sequence"/>
</dbReference>
<proteinExistence type="predicted"/>
<evidence type="ECO:0000313" key="2">
    <source>
        <dbReference type="EMBL" id="KAG5651082.1"/>
    </source>
</evidence>
<reference evidence="2" key="1">
    <citation type="submission" date="2021-02" db="EMBL/GenBank/DDBJ databases">
        <authorList>
            <person name="Nieuwenhuis M."/>
            <person name="Van De Peppel L.J.J."/>
        </authorList>
    </citation>
    <scope>NUCLEOTIDE SEQUENCE</scope>
    <source>
        <strain evidence="2">D49</strain>
    </source>
</reference>
<keyword evidence="3" id="KW-1185">Reference proteome</keyword>
<dbReference type="OrthoDB" id="10693729at2759"/>
<dbReference type="AlphaFoldDB" id="A0A9P7GQ46"/>
<feature type="non-terminal residue" evidence="2">
    <location>
        <position position="73"/>
    </location>
</feature>
<accession>A0A9P7GQ46</accession>
<organism evidence="2 3">
    <name type="scientific">Sphagnurus paluster</name>
    <dbReference type="NCBI Taxonomy" id="117069"/>
    <lineage>
        <taxon>Eukaryota</taxon>
        <taxon>Fungi</taxon>
        <taxon>Dikarya</taxon>
        <taxon>Basidiomycota</taxon>
        <taxon>Agaricomycotina</taxon>
        <taxon>Agaricomycetes</taxon>
        <taxon>Agaricomycetidae</taxon>
        <taxon>Agaricales</taxon>
        <taxon>Tricholomatineae</taxon>
        <taxon>Lyophyllaceae</taxon>
        <taxon>Sphagnurus</taxon>
    </lineage>
</organism>
<feature type="region of interest" description="Disordered" evidence="1">
    <location>
        <begin position="24"/>
        <end position="46"/>
    </location>
</feature>
<gene>
    <name evidence="2" type="ORF">H0H81_009970</name>
</gene>
<dbReference type="EMBL" id="JABCKI010000302">
    <property type="protein sequence ID" value="KAG5651082.1"/>
    <property type="molecule type" value="Genomic_DNA"/>
</dbReference>
<comment type="caution">
    <text evidence="2">The sequence shown here is derived from an EMBL/GenBank/DDBJ whole genome shotgun (WGS) entry which is preliminary data.</text>
</comment>
<name>A0A9P7GQ46_9AGAR</name>
<protein>
    <submittedName>
        <fullName evidence="2">Uncharacterized protein</fullName>
    </submittedName>
</protein>